<accession>A0ABY4NYZ0</accession>
<keyword evidence="10" id="KW-0482">Metalloprotease</keyword>
<dbReference type="InterPro" id="IPR008915">
    <property type="entry name" value="Peptidase_M50"/>
</dbReference>
<dbReference type="Proteomes" id="UP000830158">
    <property type="component" value="Chromosome"/>
</dbReference>
<name>A0ABY4NYZ0_9PSEU</name>
<evidence type="ECO:0000256" key="7">
    <source>
        <dbReference type="ARBA" id="ARBA00022801"/>
    </source>
</evidence>
<evidence type="ECO:0000256" key="5">
    <source>
        <dbReference type="ARBA" id="ARBA00022692"/>
    </source>
</evidence>
<keyword evidence="4 14" id="KW-0645">Protease</keyword>
<evidence type="ECO:0000256" key="10">
    <source>
        <dbReference type="ARBA" id="ARBA00023049"/>
    </source>
</evidence>
<evidence type="ECO:0000256" key="11">
    <source>
        <dbReference type="ARBA" id="ARBA00023136"/>
    </source>
</evidence>
<organism evidence="14 15">
    <name type="scientific">Amycolatopsis thermalba</name>
    <dbReference type="NCBI Taxonomy" id="944492"/>
    <lineage>
        <taxon>Bacteria</taxon>
        <taxon>Bacillati</taxon>
        <taxon>Actinomycetota</taxon>
        <taxon>Actinomycetes</taxon>
        <taxon>Pseudonocardiales</taxon>
        <taxon>Pseudonocardiaceae</taxon>
        <taxon>Amycolatopsis</taxon>
    </lineage>
</organism>
<sequence length="241" mass="24284">MTGTVPLGEFAGVRVRAHWSVTAALGLVAGALAFARWPRVLPAYPDVVLFGAAVVAAVFFVASLMVREVAPALVARRHGAAAPEVTLWFFGGTARKREAPGAELRVAVAGPLASLSAGALLGLAAWGGALLGAPLLAVDALTCLTALNVALALFHLLPAAPLDGGRILRAALAARRGDRARAAVRSARAGQAFGAALMASGAVLLAGPSGGGVWWLLTGAFTAVLATVDQPPADARRPAPD</sequence>
<comment type="similarity">
    <text evidence="3">Belongs to the peptidase M50B family.</text>
</comment>
<dbReference type="PANTHER" id="PTHR39188">
    <property type="entry name" value="MEMBRANE-ASSOCIATED ZINC METALLOPROTEASE M50B"/>
    <property type="match status" value="1"/>
</dbReference>
<comment type="cofactor">
    <cofactor evidence="1">
        <name>Zn(2+)</name>
        <dbReference type="ChEBI" id="CHEBI:29105"/>
    </cofactor>
</comment>
<proteinExistence type="inferred from homology"/>
<evidence type="ECO:0000313" key="14">
    <source>
        <dbReference type="EMBL" id="UQS25274.1"/>
    </source>
</evidence>
<keyword evidence="15" id="KW-1185">Reference proteome</keyword>
<keyword evidence="7" id="KW-0378">Hydrolase</keyword>
<gene>
    <name evidence="14" type="ORF">L1857_21910</name>
</gene>
<evidence type="ECO:0000256" key="8">
    <source>
        <dbReference type="ARBA" id="ARBA00022833"/>
    </source>
</evidence>
<evidence type="ECO:0000256" key="1">
    <source>
        <dbReference type="ARBA" id="ARBA00001947"/>
    </source>
</evidence>
<feature type="domain" description="Peptidase M50" evidence="13">
    <location>
        <begin position="140"/>
        <end position="187"/>
    </location>
</feature>
<keyword evidence="6" id="KW-0479">Metal-binding</keyword>
<keyword evidence="5 12" id="KW-0812">Transmembrane</keyword>
<evidence type="ECO:0000256" key="3">
    <source>
        <dbReference type="ARBA" id="ARBA00007931"/>
    </source>
</evidence>
<evidence type="ECO:0000256" key="4">
    <source>
        <dbReference type="ARBA" id="ARBA00022670"/>
    </source>
</evidence>
<keyword evidence="11 12" id="KW-0472">Membrane</keyword>
<keyword evidence="9 12" id="KW-1133">Transmembrane helix</keyword>
<evidence type="ECO:0000256" key="2">
    <source>
        <dbReference type="ARBA" id="ARBA00004141"/>
    </source>
</evidence>
<reference evidence="14" key="1">
    <citation type="submission" date="2022-01" db="EMBL/GenBank/DDBJ databases">
        <title>PSI-footprinting approach for the identification of protein synthesis inhibitor producers.</title>
        <authorList>
            <person name="Handel F."/>
            <person name="Kulik A."/>
            <person name="Wex K.W."/>
            <person name="Berscheid A."/>
            <person name="Saur J.S."/>
            <person name="Winkler A."/>
            <person name="Wibberg D."/>
            <person name="Kalinowski J."/>
            <person name="Broetz-Oesterhelt H."/>
            <person name="Mast Y."/>
        </authorList>
    </citation>
    <scope>NUCLEOTIDE SEQUENCE</scope>
    <source>
        <strain evidence="14">KNN 49.3e</strain>
    </source>
</reference>
<dbReference type="PANTHER" id="PTHR39188:SF3">
    <property type="entry name" value="STAGE IV SPORULATION PROTEIN FB"/>
    <property type="match status" value="1"/>
</dbReference>
<dbReference type="RefSeq" id="WP_116114142.1">
    <property type="nucleotide sequence ID" value="NZ_CP091196.1"/>
</dbReference>
<evidence type="ECO:0000259" key="13">
    <source>
        <dbReference type="Pfam" id="PF02163"/>
    </source>
</evidence>
<comment type="subcellular location">
    <subcellularLocation>
        <location evidence="2">Membrane</location>
        <topology evidence="2">Multi-pass membrane protein</topology>
    </subcellularLocation>
</comment>
<evidence type="ECO:0000256" key="12">
    <source>
        <dbReference type="SAM" id="Phobius"/>
    </source>
</evidence>
<evidence type="ECO:0000313" key="15">
    <source>
        <dbReference type="Proteomes" id="UP000830158"/>
    </source>
</evidence>
<dbReference type="GO" id="GO:0008233">
    <property type="term" value="F:peptidase activity"/>
    <property type="evidence" value="ECO:0007669"/>
    <property type="project" value="UniProtKB-KW"/>
</dbReference>
<feature type="transmembrane region" description="Helical" evidence="12">
    <location>
        <begin position="189"/>
        <end position="206"/>
    </location>
</feature>
<keyword evidence="8" id="KW-0862">Zinc</keyword>
<evidence type="ECO:0000256" key="9">
    <source>
        <dbReference type="ARBA" id="ARBA00022989"/>
    </source>
</evidence>
<feature type="transmembrane region" description="Helical" evidence="12">
    <location>
        <begin position="47"/>
        <end position="66"/>
    </location>
</feature>
<feature type="transmembrane region" description="Helical" evidence="12">
    <location>
        <begin position="17"/>
        <end position="35"/>
    </location>
</feature>
<feature type="transmembrane region" description="Helical" evidence="12">
    <location>
        <begin position="135"/>
        <end position="157"/>
    </location>
</feature>
<protein>
    <submittedName>
        <fullName evidence="14">Site-2 protease family protein</fullName>
    </submittedName>
</protein>
<evidence type="ECO:0000256" key="6">
    <source>
        <dbReference type="ARBA" id="ARBA00022723"/>
    </source>
</evidence>
<dbReference type="GO" id="GO:0006508">
    <property type="term" value="P:proteolysis"/>
    <property type="evidence" value="ECO:0007669"/>
    <property type="project" value="UniProtKB-KW"/>
</dbReference>
<feature type="transmembrane region" description="Helical" evidence="12">
    <location>
        <begin position="106"/>
        <end position="129"/>
    </location>
</feature>
<dbReference type="Pfam" id="PF02163">
    <property type="entry name" value="Peptidase_M50"/>
    <property type="match status" value="1"/>
</dbReference>
<dbReference type="EMBL" id="CP091196">
    <property type="protein sequence ID" value="UQS25274.1"/>
    <property type="molecule type" value="Genomic_DNA"/>
</dbReference>